<comment type="caution">
    <text evidence="2">The sequence shown here is derived from an EMBL/GenBank/DDBJ whole genome shotgun (WGS) entry which is preliminary data.</text>
</comment>
<feature type="compositionally biased region" description="Basic and acidic residues" evidence="1">
    <location>
        <begin position="287"/>
        <end position="300"/>
    </location>
</feature>
<evidence type="ECO:0000256" key="1">
    <source>
        <dbReference type="SAM" id="MobiDB-lite"/>
    </source>
</evidence>
<accession>A0ABD2LQK6</accession>
<name>A0ABD2LQK6_9BILA</name>
<feature type="region of interest" description="Disordered" evidence="1">
    <location>
        <begin position="220"/>
        <end position="345"/>
    </location>
</feature>
<feature type="compositionally biased region" description="Basic and acidic residues" evidence="1">
    <location>
        <begin position="220"/>
        <end position="229"/>
    </location>
</feature>
<keyword evidence="3" id="KW-1185">Reference proteome</keyword>
<feature type="compositionally biased region" description="Acidic residues" evidence="1">
    <location>
        <begin position="312"/>
        <end position="341"/>
    </location>
</feature>
<gene>
    <name evidence="2" type="ORF">niasHT_008376</name>
</gene>
<feature type="compositionally biased region" description="Basic and acidic residues" evidence="1">
    <location>
        <begin position="249"/>
        <end position="261"/>
    </location>
</feature>
<feature type="region of interest" description="Disordered" evidence="1">
    <location>
        <begin position="1"/>
        <end position="30"/>
    </location>
</feature>
<feature type="region of interest" description="Disordered" evidence="1">
    <location>
        <begin position="670"/>
        <end position="691"/>
    </location>
</feature>
<dbReference type="AlphaFoldDB" id="A0ABD2LQK6"/>
<feature type="compositionally biased region" description="Low complexity" evidence="1">
    <location>
        <begin position="10"/>
        <end position="22"/>
    </location>
</feature>
<organism evidence="2 3">
    <name type="scientific">Heterodera trifolii</name>
    <dbReference type="NCBI Taxonomy" id="157864"/>
    <lineage>
        <taxon>Eukaryota</taxon>
        <taxon>Metazoa</taxon>
        <taxon>Ecdysozoa</taxon>
        <taxon>Nematoda</taxon>
        <taxon>Chromadorea</taxon>
        <taxon>Rhabditida</taxon>
        <taxon>Tylenchina</taxon>
        <taxon>Tylenchomorpha</taxon>
        <taxon>Tylenchoidea</taxon>
        <taxon>Heteroderidae</taxon>
        <taxon>Heteroderinae</taxon>
        <taxon>Heterodera</taxon>
    </lineage>
</organism>
<feature type="compositionally biased region" description="Acidic residues" evidence="1">
    <location>
        <begin position="262"/>
        <end position="273"/>
    </location>
</feature>
<feature type="compositionally biased region" description="Low complexity" evidence="1">
    <location>
        <begin position="230"/>
        <end position="248"/>
    </location>
</feature>
<protein>
    <submittedName>
        <fullName evidence="2">Uncharacterized protein</fullName>
    </submittedName>
</protein>
<sequence>MKRELMEANDTTTTDSSPSSTSYKRQRIHSERMPIKAEQLDGMSATNAQPQNFAVRQQSAGKRRALNRDFATKLASITLTSGELCRLDALFGGAVGTDQLEQFNRAVSGCLCRLGRHAVDQRNDVIALIGAVVDPVDLHQVTFPRRRLFVFQLGYFEFEQVAGQKPDLVDYGPWMADMDIQGLPLPSDEFIEQKAQMLQSFLADSAYQQQHFERVSVQRQNVKMEHHNDSSTATVSTTTTSRRTTTVTNDHDNNNVQHQDDAGDDDDEDDDVQVLELATASSTGKTNRRDMDNSDDDMHNGRKHQQQKTVDEQLENDEEDDDDRDSEQDSDNDAETDEPPLDELVHSTELLKRVRVTLSSLRQLISLEPFRHSLVGCLVACRVKKTPKENKKNKNNDENLGVIVDEIVQIDSEKLLFKHTSSAPLPLDKLADNEITDTVFRDWIDNLTKWGETLPLFSLYRQRRCALYDQLKKLKKSQKLSRAQRRKLRRAKKELGTNSQLLQQIKMTKKDVPKAVVTHQPQLLLQPNQQTKPLYGETFIREFGQIFVCPRDLVRLHELGQSVFDRVAVGLYAKHHMGPWVEQITRVSLGAKPYTMYGQVLTTVLHFEHAQRCTIKALHLFSKQNKTNFIKQHLFKKGDNDISEQKQEESNALMRIKFDPPTVDYVRRKSQQLRDTLKKKRTQLANGPPLT</sequence>
<evidence type="ECO:0000313" key="3">
    <source>
        <dbReference type="Proteomes" id="UP001620626"/>
    </source>
</evidence>
<dbReference type="Proteomes" id="UP001620626">
    <property type="component" value="Unassembled WGS sequence"/>
</dbReference>
<proteinExistence type="predicted"/>
<reference evidence="2 3" key="1">
    <citation type="submission" date="2024-10" db="EMBL/GenBank/DDBJ databases">
        <authorList>
            <person name="Kim D."/>
        </authorList>
    </citation>
    <scope>NUCLEOTIDE SEQUENCE [LARGE SCALE GENOMIC DNA]</scope>
    <source>
        <strain evidence="2">BH-2024</strain>
    </source>
</reference>
<dbReference type="EMBL" id="JBICBT010000320">
    <property type="protein sequence ID" value="KAL3117512.1"/>
    <property type="molecule type" value="Genomic_DNA"/>
</dbReference>
<evidence type="ECO:0000313" key="2">
    <source>
        <dbReference type="EMBL" id="KAL3117512.1"/>
    </source>
</evidence>